<dbReference type="Gene3D" id="3.40.190.10">
    <property type="entry name" value="Periplasmic binding protein-like II"/>
    <property type="match status" value="2"/>
</dbReference>
<dbReference type="Gene3D" id="1.10.10.10">
    <property type="entry name" value="Winged helix-like DNA-binding domain superfamily/Winged helix DNA-binding domain"/>
    <property type="match status" value="1"/>
</dbReference>
<name>A0ABP7GRD2_9FLAO</name>
<dbReference type="RefSeq" id="WP_345144096.1">
    <property type="nucleotide sequence ID" value="NZ_BAABDU010000004.1"/>
</dbReference>
<dbReference type="Pfam" id="PF00126">
    <property type="entry name" value="HTH_1"/>
    <property type="match status" value="1"/>
</dbReference>
<evidence type="ECO:0000256" key="2">
    <source>
        <dbReference type="ARBA" id="ARBA00023015"/>
    </source>
</evidence>
<evidence type="ECO:0000256" key="1">
    <source>
        <dbReference type="ARBA" id="ARBA00009437"/>
    </source>
</evidence>
<dbReference type="InterPro" id="IPR036390">
    <property type="entry name" value="WH_DNA-bd_sf"/>
</dbReference>
<reference evidence="7" key="1">
    <citation type="journal article" date="2019" name="Int. J. Syst. Evol. Microbiol.">
        <title>The Global Catalogue of Microorganisms (GCM) 10K type strain sequencing project: providing services to taxonomists for standard genome sequencing and annotation.</title>
        <authorList>
            <consortium name="The Broad Institute Genomics Platform"/>
            <consortium name="The Broad Institute Genome Sequencing Center for Infectious Disease"/>
            <person name="Wu L."/>
            <person name="Ma J."/>
        </authorList>
    </citation>
    <scope>NUCLEOTIDE SEQUENCE [LARGE SCALE GENOMIC DNA]</scope>
    <source>
        <strain evidence="7">JCM 17337</strain>
    </source>
</reference>
<dbReference type="SUPFAM" id="SSF53850">
    <property type="entry name" value="Periplasmic binding protein-like II"/>
    <property type="match status" value="1"/>
</dbReference>
<dbReference type="PROSITE" id="PS50931">
    <property type="entry name" value="HTH_LYSR"/>
    <property type="match status" value="1"/>
</dbReference>
<feature type="domain" description="HTH lysR-type" evidence="5">
    <location>
        <begin position="1"/>
        <end position="58"/>
    </location>
</feature>
<dbReference type="SUPFAM" id="SSF46785">
    <property type="entry name" value="Winged helix' DNA-binding domain"/>
    <property type="match status" value="1"/>
</dbReference>
<evidence type="ECO:0000256" key="3">
    <source>
        <dbReference type="ARBA" id="ARBA00023125"/>
    </source>
</evidence>
<keyword evidence="4" id="KW-0804">Transcription</keyword>
<gene>
    <name evidence="6" type="ORF">GCM10022423_21280</name>
</gene>
<keyword evidence="2" id="KW-0805">Transcription regulation</keyword>
<evidence type="ECO:0000256" key="4">
    <source>
        <dbReference type="ARBA" id="ARBA00023163"/>
    </source>
</evidence>
<sequence>MDLQQIKYFLALARELHFWNTAGKMNITQSALSRQIQSLENQLGIQLFERNKRNVKLTAAGRFLKEKWEVELSELEYIHQSARQIHLGESGTITISHPDSISASLMPDILSRISTAFPKLKIKLVQVLYENQQEFLRTYKIDLAITRDINHARDIKSEKIYTDNLAIVVPDDHPYQKPEDLTKETLANQKFILPTTDEGSSYSDLIQRLFNSFENAPEVYLHSEFGSAIIALVRKGLGIAILPDSYLYHEISGIRFIKLPLEKTDLYINWRAEDHNPVLANVLKLILP</sequence>
<comment type="similarity">
    <text evidence="1">Belongs to the LysR transcriptional regulatory family.</text>
</comment>
<dbReference type="InterPro" id="IPR036388">
    <property type="entry name" value="WH-like_DNA-bd_sf"/>
</dbReference>
<dbReference type="PANTHER" id="PTHR30346">
    <property type="entry name" value="TRANSCRIPTIONAL DUAL REGULATOR HCAR-RELATED"/>
    <property type="match status" value="1"/>
</dbReference>
<evidence type="ECO:0000313" key="6">
    <source>
        <dbReference type="EMBL" id="GAA3768031.1"/>
    </source>
</evidence>
<dbReference type="Proteomes" id="UP001500748">
    <property type="component" value="Unassembled WGS sequence"/>
</dbReference>
<keyword evidence="7" id="KW-1185">Reference proteome</keyword>
<proteinExistence type="inferred from homology"/>
<dbReference type="InterPro" id="IPR005119">
    <property type="entry name" value="LysR_subst-bd"/>
</dbReference>
<dbReference type="Pfam" id="PF03466">
    <property type="entry name" value="LysR_substrate"/>
    <property type="match status" value="1"/>
</dbReference>
<accession>A0ABP7GRD2</accession>
<organism evidence="6 7">
    <name type="scientific">Flavobacterium ginsengiterrae</name>
    <dbReference type="NCBI Taxonomy" id="871695"/>
    <lineage>
        <taxon>Bacteria</taxon>
        <taxon>Pseudomonadati</taxon>
        <taxon>Bacteroidota</taxon>
        <taxon>Flavobacteriia</taxon>
        <taxon>Flavobacteriales</taxon>
        <taxon>Flavobacteriaceae</taxon>
        <taxon>Flavobacterium</taxon>
    </lineage>
</organism>
<dbReference type="PANTHER" id="PTHR30346:SF0">
    <property type="entry name" value="HCA OPERON TRANSCRIPTIONAL ACTIVATOR HCAR"/>
    <property type="match status" value="1"/>
</dbReference>
<evidence type="ECO:0000313" key="7">
    <source>
        <dbReference type="Proteomes" id="UP001500748"/>
    </source>
</evidence>
<dbReference type="InterPro" id="IPR000847">
    <property type="entry name" value="LysR_HTH_N"/>
</dbReference>
<evidence type="ECO:0000259" key="5">
    <source>
        <dbReference type="PROSITE" id="PS50931"/>
    </source>
</evidence>
<protein>
    <submittedName>
        <fullName evidence="6">LysR family transcriptional regulator</fullName>
    </submittedName>
</protein>
<comment type="caution">
    <text evidence="6">The sequence shown here is derived from an EMBL/GenBank/DDBJ whole genome shotgun (WGS) entry which is preliminary data.</text>
</comment>
<dbReference type="EMBL" id="BAABDU010000004">
    <property type="protein sequence ID" value="GAA3768031.1"/>
    <property type="molecule type" value="Genomic_DNA"/>
</dbReference>
<dbReference type="CDD" id="cd05466">
    <property type="entry name" value="PBP2_LTTR_substrate"/>
    <property type="match status" value="1"/>
</dbReference>
<keyword evidence="3" id="KW-0238">DNA-binding</keyword>
<dbReference type="PRINTS" id="PR00039">
    <property type="entry name" value="HTHLYSR"/>
</dbReference>